<dbReference type="Proteomes" id="UP000324233">
    <property type="component" value="Chromosome"/>
</dbReference>
<proteinExistence type="predicted"/>
<evidence type="ECO:0000256" key="1">
    <source>
        <dbReference type="SAM" id="MobiDB-lite"/>
    </source>
</evidence>
<dbReference type="EMBL" id="CP042997">
    <property type="protein sequence ID" value="QEH38428.1"/>
    <property type="molecule type" value="Genomic_DNA"/>
</dbReference>
<keyword evidence="4" id="KW-1185">Reference proteome</keyword>
<evidence type="ECO:0000313" key="3">
    <source>
        <dbReference type="EMBL" id="QEH38428.1"/>
    </source>
</evidence>
<gene>
    <name evidence="3" type="ORF">OJF2_70290</name>
</gene>
<name>A0A5B9WCM9_9BACT</name>
<organism evidence="3 4">
    <name type="scientific">Aquisphaera giovannonii</name>
    <dbReference type="NCBI Taxonomy" id="406548"/>
    <lineage>
        <taxon>Bacteria</taxon>
        <taxon>Pseudomonadati</taxon>
        <taxon>Planctomycetota</taxon>
        <taxon>Planctomycetia</taxon>
        <taxon>Isosphaerales</taxon>
        <taxon>Isosphaeraceae</taxon>
        <taxon>Aquisphaera</taxon>
    </lineage>
</organism>
<dbReference type="InterPro" id="IPR032830">
    <property type="entry name" value="XPB/Ssl2_N"/>
</dbReference>
<evidence type="ECO:0000259" key="2">
    <source>
        <dbReference type="Pfam" id="PF13625"/>
    </source>
</evidence>
<reference evidence="3 4" key="1">
    <citation type="submission" date="2019-08" db="EMBL/GenBank/DDBJ databases">
        <title>Deep-cultivation of Planctomycetes and their phenomic and genomic characterization uncovers novel biology.</title>
        <authorList>
            <person name="Wiegand S."/>
            <person name="Jogler M."/>
            <person name="Boedeker C."/>
            <person name="Pinto D."/>
            <person name="Vollmers J."/>
            <person name="Rivas-Marin E."/>
            <person name="Kohn T."/>
            <person name="Peeters S.H."/>
            <person name="Heuer A."/>
            <person name="Rast P."/>
            <person name="Oberbeckmann S."/>
            <person name="Bunk B."/>
            <person name="Jeske O."/>
            <person name="Meyerdierks A."/>
            <person name="Storesund J.E."/>
            <person name="Kallscheuer N."/>
            <person name="Luecker S."/>
            <person name="Lage O.M."/>
            <person name="Pohl T."/>
            <person name="Merkel B.J."/>
            <person name="Hornburger P."/>
            <person name="Mueller R.-W."/>
            <person name="Bruemmer F."/>
            <person name="Labrenz M."/>
            <person name="Spormann A.M."/>
            <person name="Op den Camp H."/>
            <person name="Overmann J."/>
            <person name="Amann R."/>
            <person name="Jetten M.S.M."/>
            <person name="Mascher T."/>
            <person name="Medema M.H."/>
            <person name="Devos D.P."/>
            <person name="Kaster A.-K."/>
            <person name="Ovreas L."/>
            <person name="Rohde M."/>
            <person name="Galperin M.Y."/>
            <person name="Jogler C."/>
        </authorList>
    </citation>
    <scope>NUCLEOTIDE SEQUENCE [LARGE SCALE GENOMIC DNA]</scope>
    <source>
        <strain evidence="3 4">OJF2</strain>
    </source>
</reference>
<dbReference type="KEGG" id="agv:OJF2_70290"/>
<dbReference type="AlphaFoldDB" id="A0A5B9WCM9"/>
<evidence type="ECO:0000313" key="4">
    <source>
        <dbReference type="Proteomes" id="UP000324233"/>
    </source>
</evidence>
<dbReference type="RefSeq" id="WP_148597869.1">
    <property type="nucleotide sequence ID" value="NZ_CP042997.1"/>
</dbReference>
<dbReference type="Pfam" id="PF13625">
    <property type="entry name" value="Helicase_C_3"/>
    <property type="match status" value="1"/>
</dbReference>
<dbReference type="OrthoDB" id="275503at2"/>
<accession>A0A5B9WCM9</accession>
<sequence>MSQPSLDNPRGDRRDGPARGAPPRADDVAAWEGPWQGLSVPARRACLALVGPGGEAEAPAIEPAVLAELVAAGFVEPPAPGGKPDRATPAASALGFLGRLRRLHGGSPLDAHAAAPLRDYIELASFMAVANTLRDVLRSGGVRVDGRLEDLLDNYVTDHRWPTWAVAHLKDPLAARVVEELWKEPSPVAVSALRAKFPDVEGEALRAAVASLSSALAAFMGLDRRTLEIVVGLLPAVRQDRDEAAGSRTRPPLVPVEAESLRFVGPDTSLLVDDIRAFLLEDLVEPIRIRQDDEIYQNDVPRFLDALPPLPQPIAEHLGWTDRVRLGAAVDAAIDLELIRPRAARSQPARLEVTAEGKSWIASDVEDQYRRLYKAVSAVNASPSYGGDATDRRFLVADVVAVAAKGRKASPYGYPPLTADDHRALRRSFHRAFSSLEEGVFYAIRSILDHLSFREFSPLHLGLEPNQVVVYSRGRLIPAVPRRREAASREAIGGVLAHLVLLGCFQVGGDAEGRPCLARLPRLDAYFEAESAPEGKKARAAAAGTSSAPETRVVIQPDFSVVIIGLNPAPAAELIPFCERQKGGGQGALTLKLTRDSVVRAVSAGMKPDEILGRLKRAAGHEPPANVLRQVADWAGWVRTARAAPATLIRCPDRETADRVAAALRKDAERLGDTVLALRVAKLTSPLRQKLLAQGILISNKQE</sequence>
<feature type="domain" description="Helicase XPB/Ssl2 N-terminal" evidence="2">
    <location>
        <begin position="553"/>
        <end position="663"/>
    </location>
</feature>
<feature type="region of interest" description="Disordered" evidence="1">
    <location>
        <begin position="1"/>
        <end position="31"/>
    </location>
</feature>
<protein>
    <recommendedName>
        <fullName evidence="2">Helicase XPB/Ssl2 N-terminal domain-containing protein</fullName>
    </recommendedName>
</protein>